<proteinExistence type="predicted"/>
<accession>A0A368VKY6</accession>
<dbReference type="AlphaFoldDB" id="A0A368VKY6"/>
<keyword evidence="3" id="KW-1185">Reference proteome</keyword>
<name>A0A368VKY6_9BACL</name>
<feature type="region of interest" description="Disordered" evidence="1">
    <location>
        <begin position="146"/>
        <end position="169"/>
    </location>
</feature>
<comment type="caution">
    <text evidence="2">The sequence shown here is derived from an EMBL/GenBank/DDBJ whole genome shotgun (WGS) entry which is preliminary data.</text>
</comment>
<dbReference type="Proteomes" id="UP000252415">
    <property type="component" value="Unassembled WGS sequence"/>
</dbReference>
<gene>
    <name evidence="2" type="ORF">DFP97_1377</name>
</gene>
<evidence type="ECO:0000313" key="3">
    <source>
        <dbReference type="Proteomes" id="UP000252415"/>
    </source>
</evidence>
<evidence type="ECO:0000256" key="1">
    <source>
        <dbReference type="SAM" id="MobiDB-lite"/>
    </source>
</evidence>
<feature type="compositionally biased region" description="Polar residues" evidence="1">
    <location>
        <begin position="146"/>
        <end position="166"/>
    </location>
</feature>
<dbReference type="Gene3D" id="3.40.190.10">
    <property type="entry name" value="Periplasmic binding protein-like II"/>
    <property type="match status" value="1"/>
</dbReference>
<dbReference type="EMBL" id="QPJD01000037">
    <property type="protein sequence ID" value="RCW40316.1"/>
    <property type="molecule type" value="Genomic_DNA"/>
</dbReference>
<protein>
    <submittedName>
        <fullName evidence="2">Uncharacterized protein</fullName>
    </submittedName>
</protein>
<reference evidence="2 3" key="1">
    <citation type="submission" date="2018-07" db="EMBL/GenBank/DDBJ databases">
        <title>Genomic Encyclopedia of Type Strains, Phase III (KMG-III): the genomes of soil and plant-associated and newly described type strains.</title>
        <authorList>
            <person name="Whitman W."/>
        </authorList>
    </citation>
    <scope>NUCLEOTIDE SEQUENCE [LARGE SCALE GENOMIC DNA]</scope>
    <source>
        <strain evidence="2 3">CECT 7506</strain>
    </source>
</reference>
<feature type="region of interest" description="Disordered" evidence="1">
    <location>
        <begin position="190"/>
        <end position="227"/>
    </location>
</feature>
<sequence>MIFCRLPTFLNITVLHLVLETSSDCPKTGARTKPFLSIKSCLLRAGIPVPDPKIPLAYSELYDLALKLKESNGGKSVLAGMDGDDLFSVTNVQMQLQQIGKSLWSDDQKKVLINNNDVKAILERIKKNVQSKALVSPVNPTPSWLGQPLSTAKLQSPRQGTGSQGCSDAKTMSHLDDYMMLPAPVVDGGSRYRRSPITRSNLDYRNNNRPYGITRRFQPRPVAQYQY</sequence>
<dbReference type="SUPFAM" id="SSF53850">
    <property type="entry name" value="Periplasmic binding protein-like II"/>
    <property type="match status" value="1"/>
</dbReference>
<organism evidence="2 3">
    <name type="scientific">Paenibacillus prosopidis</name>
    <dbReference type="NCBI Taxonomy" id="630520"/>
    <lineage>
        <taxon>Bacteria</taxon>
        <taxon>Bacillati</taxon>
        <taxon>Bacillota</taxon>
        <taxon>Bacilli</taxon>
        <taxon>Bacillales</taxon>
        <taxon>Paenibacillaceae</taxon>
        <taxon>Paenibacillus</taxon>
    </lineage>
</organism>
<feature type="compositionally biased region" description="Polar residues" evidence="1">
    <location>
        <begin position="197"/>
        <end position="209"/>
    </location>
</feature>
<evidence type="ECO:0000313" key="2">
    <source>
        <dbReference type="EMBL" id="RCW40316.1"/>
    </source>
</evidence>